<organism evidence="1 2">
    <name type="scientific">Plakobranchus ocellatus</name>
    <dbReference type="NCBI Taxonomy" id="259542"/>
    <lineage>
        <taxon>Eukaryota</taxon>
        <taxon>Metazoa</taxon>
        <taxon>Spiralia</taxon>
        <taxon>Lophotrochozoa</taxon>
        <taxon>Mollusca</taxon>
        <taxon>Gastropoda</taxon>
        <taxon>Heterobranchia</taxon>
        <taxon>Euthyneura</taxon>
        <taxon>Panpulmonata</taxon>
        <taxon>Sacoglossa</taxon>
        <taxon>Placobranchoidea</taxon>
        <taxon>Plakobranchidae</taxon>
        <taxon>Plakobranchus</taxon>
    </lineage>
</organism>
<comment type="caution">
    <text evidence="1">The sequence shown here is derived from an EMBL/GenBank/DDBJ whole genome shotgun (WGS) entry which is preliminary data.</text>
</comment>
<dbReference type="Proteomes" id="UP000735302">
    <property type="component" value="Unassembled WGS sequence"/>
</dbReference>
<sequence length="215" mass="24077">MTAEAVVEALVNICSQLCVSEEMLSHLMHEGSVAPSRGHAEDDNTLTPNVVISLITWNDLLERCNAFAVCVASNPAGTSVPVYRERLQESTRFVPFELLYRRIVCGPMHIRPPWLGNTGGESCQIDIFSTCATTPVSSGLRYEADVVQRARGDGEFENHQKGQFSLRILVLQRRYPVACAMRQLLCNKDEETLNLRIIRRSNSPYASLFYNADIQ</sequence>
<keyword evidence="2" id="KW-1185">Reference proteome</keyword>
<accession>A0AAV4CSS9</accession>
<dbReference type="EMBL" id="BLXT01006948">
    <property type="protein sequence ID" value="GFO34914.1"/>
    <property type="molecule type" value="Genomic_DNA"/>
</dbReference>
<reference evidence="1 2" key="1">
    <citation type="journal article" date="2021" name="Elife">
        <title>Chloroplast acquisition without the gene transfer in kleptoplastic sea slugs, Plakobranchus ocellatus.</title>
        <authorList>
            <person name="Maeda T."/>
            <person name="Takahashi S."/>
            <person name="Yoshida T."/>
            <person name="Shimamura S."/>
            <person name="Takaki Y."/>
            <person name="Nagai Y."/>
            <person name="Toyoda A."/>
            <person name="Suzuki Y."/>
            <person name="Arimoto A."/>
            <person name="Ishii H."/>
            <person name="Satoh N."/>
            <person name="Nishiyama T."/>
            <person name="Hasebe M."/>
            <person name="Maruyama T."/>
            <person name="Minagawa J."/>
            <person name="Obokata J."/>
            <person name="Shigenobu S."/>
        </authorList>
    </citation>
    <scope>NUCLEOTIDE SEQUENCE [LARGE SCALE GENOMIC DNA]</scope>
</reference>
<evidence type="ECO:0000313" key="1">
    <source>
        <dbReference type="EMBL" id="GFO34914.1"/>
    </source>
</evidence>
<protein>
    <submittedName>
        <fullName evidence="1">Uncharacterized protein</fullName>
    </submittedName>
</protein>
<name>A0AAV4CSS9_9GAST</name>
<gene>
    <name evidence="1" type="ORF">PoB_006141900</name>
</gene>
<proteinExistence type="predicted"/>
<evidence type="ECO:0000313" key="2">
    <source>
        <dbReference type="Proteomes" id="UP000735302"/>
    </source>
</evidence>
<dbReference type="AlphaFoldDB" id="A0AAV4CSS9"/>